<dbReference type="PANTHER" id="PTHR12749:SF0">
    <property type="entry name" value="DNA EXCISION REPAIR PROTEIN ERCC-1"/>
    <property type="match status" value="1"/>
</dbReference>
<evidence type="ECO:0000256" key="3">
    <source>
        <dbReference type="ARBA" id="ARBA00022763"/>
    </source>
</evidence>
<dbReference type="Proteomes" id="UP000478008">
    <property type="component" value="Unassembled WGS sequence"/>
</dbReference>
<name>A0A7D9H2V9_DEKBR</name>
<keyword evidence="5" id="KW-0234">DNA repair</keyword>
<evidence type="ECO:0000256" key="5">
    <source>
        <dbReference type="ARBA" id="ARBA00023204"/>
    </source>
</evidence>
<dbReference type="PANTHER" id="PTHR12749">
    <property type="entry name" value="EXCISION REPAIR CROSS-COMPLEMENTING 1 ERCC1"/>
    <property type="match status" value="1"/>
</dbReference>
<evidence type="ECO:0000313" key="10">
    <source>
        <dbReference type="Proteomes" id="UP000478008"/>
    </source>
</evidence>
<organism evidence="9 10">
    <name type="scientific">Dekkera bruxellensis</name>
    <name type="common">Brettanomyces custersii</name>
    <dbReference type="NCBI Taxonomy" id="5007"/>
    <lineage>
        <taxon>Eukaryota</taxon>
        <taxon>Fungi</taxon>
        <taxon>Dikarya</taxon>
        <taxon>Ascomycota</taxon>
        <taxon>Saccharomycotina</taxon>
        <taxon>Pichiomycetes</taxon>
        <taxon>Pichiales</taxon>
        <taxon>Pichiaceae</taxon>
        <taxon>Brettanomyces</taxon>
    </lineage>
</organism>
<keyword evidence="3" id="KW-0227">DNA damage</keyword>
<dbReference type="InterPro" id="IPR010994">
    <property type="entry name" value="RuvA_2-like"/>
</dbReference>
<dbReference type="InterPro" id="IPR047260">
    <property type="entry name" value="ERCC1-like_central_dom"/>
</dbReference>
<evidence type="ECO:0000313" key="9">
    <source>
        <dbReference type="EMBL" id="VUG19348.1"/>
    </source>
</evidence>
<evidence type="ECO:0000256" key="7">
    <source>
        <dbReference type="SAM" id="MobiDB-lite"/>
    </source>
</evidence>
<dbReference type="GO" id="GO:0000110">
    <property type="term" value="C:nucleotide-excision repair factor 1 complex"/>
    <property type="evidence" value="ECO:0007669"/>
    <property type="project" value="TreeGrafter"/>
</dbReference>
<comment type="similarity">
    <text evidence="2">Belongs to the ERCC1/RAD10/SWI10 family.</text>
</comment>
<dbReference type="EMBL" id="CABFWN010000005">
    <property type="protein sequence ID" value="VUG19348.1"/>
    <property type="molecule type" value="Genomic_DNA"/>
</dbReference>
<dbReference type="Gene3D" id="1.10.150.20">
    <property type="entry name" value="5' to 3' exonuclease, C-terminal subdomain"/>
    <property type="match status" value="1"/>
</dbReference>
<dbReference type="GO" id="GO:0006302">
    <property type="term" value="P:double-strand break repair"/>
    <property type="evidence" value="ECO:0007669"/>
    <property type="project" value="UniProtKB-ARBA"/>
</dbReference>
<evidence type="ECO:0000256" key="6">
    <source>
        <dbReference type="ARBA" id="ARBA00023242"/>
    </source>
</evidence>
<dbReference type="InterPro" id="IPR004579">
    <property type="entry name" value="ERCC1/RAD10/SWI10"/>
</dbReference>
<sequence>MVDESGKKDEGDGKGSALPSSTDTSSFSSILANVAKMRAQAGGDIQKGDSAQKSLNSISGTKPLSGVPYKALNRVSDVSQFRTARQVQHDINANIRYGSQKKPKQVIIRGQSGKKSNYETTKHTRLRKHTFSSIQVNKTQNGNPLLTYLTSVSYKFNGQIHDVDYLVNSRCFAIFLSVKYHKLHPEYIYHKIQKIGYNPSNKGMLRLMLVLVDVESSDDSMRELNKLCLLNNLTLIAAWSFEQCADYLTGLKQCEMNTAKTLIQGSSKRDDDIDDDLSYYKRVVEILTTIKAINKTDAINLVSHFGSLKELCQKANEANLQEIPGMGQRKIKQLLKVINDPFVYR</sequence>
<keyword evidence="6" id="KW-0539">Nucleus</keyword>
<dbReference type="GO" id="GO:0003684">
    <property type="term" value="F:damaged DNA binding"/>
    <property type="evidence" value="ECO:0007669"/>
    <property type="project" value="InterPro"/>
</dbReference>
<feature type="compositionally biased region" description="Basic and acidic residues" evidence="7">
    <location>
        <begin position="1"/>
        <end position="13"/>
    </location>
</feature>
<dbReference type="SUPFAM" id="SSF52980">
    <property type="entry name" value="Restriction endonuclease-like"/>
    <property type="match status" value="1"/>
</dbReference>
<dbReference type="SUPFAM" id="SSF47781">
    <property type="entry name" value="RuvA domain 2-like"/>
    <property type="match status" value="1"/>
</dbReference>
<feature type="domain" description="ERCC1-like central" evidence="8">
    <location>
        <begin position="133"/>
        <end position="252"/>
    </location>
</feature>
<dbReference type="GO" id="GO:0003697">
    <property type="term" value="F:single-stranded DNA binding"/>
    <property type="evidence" value="ECO:0007669"/>
    <property type="project" value="TreeGrafter"/>
</dbReference>
<protein>
    <submittedName>
        <fullName evidence="9">DEBR0S5_00562g1_1</fullName>
    </submittedName>
</protein>
<dbReference type="NCBIfam" id="TIGR00597">
    <property type="entry name" value="rad10"/>
    <property type="match status" value="1"/>
</dbReference>
<dbReference type="GO" id="GO:0070914">
    <property type="term" value="P:UV-damage excision repair"/>
    <property type="evidence" value="ECO:0007669"/>
    <property type="project" value="TreeGrafter"/>
</dbReference>
<dbReference type="Pfam" id="PF14520">
    <property type="entry name" value="HHH_5"/>
    <property type="match status" value="1"/>
</dbReference>
<evidence type="ECO:0000256" key="4">
    <source>
        <dbReference type="ARBA" id="ARBA00023125"/>
    </source>
</evidence>
<keyword evidence="10" id="KW-1185">Reference proteome</keyword>
<comment type="subcellular location">
    <subcellularLocation>
        <location evidence="1">Nucleus</location>
    </subcellularLocation>
</comment>
<dbReference type="GO" id="GO:0070522">
    <property type="term" value="C:ERCC4-ERCC1 complex"/>
    <property type="evidence" value="ECO:0007669"/>
    <property type="project" value="TreeGrafter"/>
</dbReference>
<feature type="region of interest" description="Disordered" evidence="7">
    <location>
        <begin position="1"/>
        <end position="25"/>
    </location>
</feature>
<evidence type="ECO:0000259" key="8">
    <source>
        <dbReference type="Pfam" id="PF03834"/>
    </source>
</evidence>
<dbReference type="AlphaFoldDB" id="A0A7D9H2V9"/>
<dbReference type="GO" id="GO:0006312">
    <property type="term" value="P:mitotic recombination"/>
    <property type="evidence" value="ECO:0007669"/>
    <property type="project" value="TreeGrafter"/>
</dbReference>
<gene>
    <name evidence="9" type="ORF">DEBR0S5_00562G</name>
</gene>
<evidence type="ECO:0000256" key="2">
    <source>
        <dbReference type="ARBA" id="ARBA00008283"/>
    </source>
</evidence>
<dbReference type="Pfam" id="PF03834">
    <property type="entry name" value="Rad10"/>
    <property type="match status" value="1"/>
</dbReference>
<accession>A0A7D9H2V9</accession>
<dbReference type="Gene3D" id="3.40.50.10130">
    <property type="match status" value="1"/>
</dbReference>
<evidence type="ECO:0000256" key="1">
    <source>
        <dbReference type="ARBA" id="ARBA00004123"/>
    </source>
</evidence>
<dbReference type="InterPro" id="IPR011335">
    <property type="entry name" value="Restrct_endonuc-II-like"/>
</dbReference>
<reference evidence="9 10" key="1">
    <citation type="submission" date="2019-07" db="EMBL/GenBank/DDBJ databases">
        <authorList>
            <person name="Friedrich A."/>
            <person name="Schacherer J."/>
        </authorList>
    </citation>
    <scope>NUCLEOTIDE SEQUENCE [LARGE SCALE GENOMIC DNA]</scope>
</reference>
<proteinExistence type="inferred from homology"/>
<keyword evidence="4" id="KW-0238">DNA-binding</keyword>
<dbReference type="CDD" id="cd22325">
    <property type="entry name" value="ERCC1_C-like"/>
    <property type="match status" value="1"/>
</dbReference>